<feature type="chain" id="PRO_5012621152" description="Cell death in tomato 1" evidence="1">
    <location>
        <begin position="19"/>
        <end position="190"/>
    </location>
</feature>
<dbReference type="OrthoDB" id="5226619at2759"/>
<sequence>MLTNVFTLALLAATSISASPTPNLPRDTLQPWELQRLYTHSPSGRPGNDPHLTLNATIHDPNTIPLRQTSTGTAVFPPSTANCSAQWLTKDDVPWNLEQPCTSIDYGVWTMKMVRPEGGDGEFGATEDFGLEFKLVDDVRVLNEQFTKTFTGSGTFKVGDNLSGQCGGSGVCNWGLTVKPYLVRQTEQTE</sequence>
<dbReference type="AlphaFoldDB" id="A0A1Y1YXJ9"/>
<evidence type="ECO:0008006" key="4">
    <source>
        <dbReference type="Google" id="ProtNLM"/>
    </source>
</evidence>
<evidence type="ECO:0000256" key="1">
    <source>
        <dbReference type="SAM" id="SignalP"/>
    </source>
</evidence>
<gene>
    <name evidence="2" type="ORF">BCR34DRAFT_617990</name>
</gene>
<feature type="signal peptide" evidence="1">
    <location>
        <begin position="1"/>
        <end position="18"/>
    </location>
</feature>
<reference evidence="2 3" key="1">
    <citation type="submission" date="2016-07" db="EMBL/GenBank/DDBJ databases">
        <title>Pervasive Adenine N6-methylation of Active Genes in Fungi.</title>
        <authorList>
            <consortium name="DOE Joint Genome Institute"/>
            <person name="Mondo S.J."/>
            <person name="Dannebaum R.O."/>
            <person name="Kuo R.C."/>
            <person name="Labutti K."/>
            <person name="Haridas S."/>
            <person name="Kuo A."/>
            <person name="Salamov A."/>
            <person name="Ahrendt S.R."/>
            <person name="Lipzen A."/>
            <person name="Sullivan W."/>
            <person name="Andreopoulos W.B."/>
            <person name="Clum A."/>
            <person name="Lindquist E."/>
            <person name="Daum C."/>
            <person name="Ramamoorthy G.K."/>
            <person name="Gryganskyi A."/>
            <person name="Culley D."/>
            <person name="Magnuson J.K."/>
            <person name="James T.Y."/>
            <person name="O'Malley M.A."/>
            <person name="Stajich J.E."/>
            <person name="Spatafora J.W."/>
            <person name="Visel A."/>
            <person name="Grigoriev I.V."/>
        </authorList>
    </citation>
    <scope>NUCLEOTIDE SEQUENCE [LARGE SCALE GENOMIC DNA]</scope>
    <source>
        <strain evidence="2 3">CBS 115471</strain>
    </source>
</reference>
<organism evidence="2 3">
    <name type="scientific">Clohesyomyces aquaticus</name>
    <dbReference type="NCBI Taxonomy" id="1231657"/>
    <lineage>
        <taxon>Eukaryota</taxon>
        <taxon>Fungi</taxon>
        <taxon>Dikarya</taxon>
        <taxon>Ascomycota</taxon>
        <taxon>Pezizomycotina</taxon>
        <taxon>Dothideomycetes</taxon>
        <taxon>Pleosporomycetidae</taxon>
        <taxon>Pleosporales</taxon>
        <taxon>Lindgomycetaceae</taxon>
        <taxon>Clohesyomyces</taxon>
    </lineage>
</organism>
<protein>
    <recommendedName>
        <fullName evidence="4">Cell death in tomato 1</fullName>
    </recommendedName>
</protein>
<name>A0A1Y1YXJ9_9PLEO</name>
<dbReference type="Proteomes" id="UP000193144">
    <property type="component" value="Unassembled WGS sequence"/>
</dbReference>
<accession>A0A1Y1YXJ9</accession>
<dbReference type="EMBL" id="MCFA01000155">
    <property type="protein sequence ID" value="ORY02656.1"/>
    <property type="molecule type" value="Genomic_DNA"/>
</dbReference>
<keyword evidence="1" id="KW-0732">Signal</keyword>
<evidence type="ECO:0000313" key="3">
    <source>
        <dbReference type="Proteomes" id="UP000193144"/>
    </source>
</evidence>
<evidence type="ECO:0000313" key="2">
    <source>
        <dbReference type="EMBL" id="ORY02656.1"/>
    </source>
</evidence>
<keyword evidence="3" id="KW-1185">Reference proteome</keyword>
<proteinExistence type="predicted"/>
<comment type="caution">
    <text evidence="2">The sequence shown here is derived from an EMBL/GenBank/DDBJ whole genome shotgun (WGS) entry which is preliminary data.</text>
</comment>